<keyword evidence="2 5" id="KW-0812">Transmembrane</keyword>
<keyword evidence="3 5" id="KW-1133">Transmembrane helix</keyword>
<keyword evidence="4 5" id="KW-0472">Membrane</keyword>
<evidence type="ECO:0000256" key="3">
    <source>
        <dbReference type="ARBA" id="ARBA00022989"/>
    </source>
</evidence>
<dbReference type="PANTHER" id="PTHR23502">
    <property type="entry name" value="MAJOR FACILITATOR SUPERFAMILY"/>
    <property type="match status" value="1"/>
</dbReference>
<feature type="transmembrane region" description="Helical" evidence="5">
    <location>
        <begin position="437"/>
        <end position="466"/>
    </location>
</feature>
<dbReference type="PROSITE" id="PS50850">
    <property type="entry name" value="MFS"/>
    <property type="match status" value="1"/>
</dbReference>
<dbReference type="GeneID" id="81597350"/>
<dbReference type="Proteomes" id="UP001213681">
    <property type="component" value="Unassembled WGS sequence"/>
</dbReference>
<accession>A0AAD6G5T6</accession>
<dbReference type="InterPro" id="IPR020846">
    <property type="entry name" value="MFS_dom"/>
</dbReference>
<feature type="transmembrane region" description="Helical" evidence="5">
    <location>
        <begin position="269"/>
        <end position="294"/>
    </location>
</feature>
<feature type="transmembrane region" description="Helical" evidence="5">
    <location>
        <begin position="109"/>
        <end position="129"/>
    </location>
</feature>
<name>A0AAD6G5T6_9EURO</name>
<dbReference type="RefSeq" id="XP_056768514.1">
    <property type="nucleotide sequence ID" value="XM_056907107.1"/>
</dbReference>
<comment type="caution">
    <text evidence="7">The sequence shown here is derived from an EMBL/GenBank/DDBJ whole genome shotgun (WGS) entry which is preliminary data.</text>
</comment>
<evidence type="ECO:0000256" key="2">
    <source>
        <dbReference type="ARBA" id="ARBA00022692"/>
    </source>
</evidence>
<dbReference type="GO" id="GO:0005886">
    <property type="term" value="C:plasma membrane"/>
    <property type="evidence" value="ECO:0007669"/>
    <property type="project" value="TreeGrafter"/>
</dbReference>
<evidence type="ECO:0000256" key="1">
    <source>
        <dbReference type="ARBA" id="ARBA00004141"/>
    </source>
</evidence>
<feature type="transmembrane region" description="Helical" evidence="5">
    <location>
        <begin position="306"/>
        <end position="328"/>
    </location>
</feature>
<dbReference type="Pfam" id="PF07690">
    <property type="entry name" value="MFS_1"/>
    <property type="match status" value="1"/>
</dbReference>
<keyword evidence="8" id="KW-1185">Reference proteome</keyword>
<feature type="transmembrane region" description="Helical" evidence="5">
    <location>
        <begin position="219"/>
        <end position="240"/>
    </location>
</feature>
<proteinExistence type="predicted"/>
<reference evidence="7" key="2">
    <citation type="journal article" date="2023" name="IMA Fungus">
        <title>Comparative genomic study of the Penicillium genus elucidates a diverse pangenome and 15 lateral gene transfer events.</title>
        <authorList>
            <person name="Petersen C."/>
            <person name="Sorensen T."/>
            <person name="Nielsen M.R."/>
            <person name="Sondergaard T.E."/>
            <person name="Sorensen J.L."/>
            <person name="Fitzpatrick D.A."/>
            <person name="Frisvad J.C."/>
            <person name="Nielsen K.L."/>
        </authorList>
    </citation>
    <scope>NUCLEOTIDE SEQUENCE</scope>
    <source>
        <strain evidence="7">IBT 16125</strain>
    </source>
</reference>
<sequence>MMAGATGPEVMAGTPLDHNLKTINSETSVHLEDVSPSPPIHLSEDGDYPIHSVQDPRNWPQWKKNAQILMVAFHSCVSTFMAAGIIPAYDMFAEQYGITVPDASYLTSFQILLLGLSPLLWNPVTAVYGRYHVSMLSVLGSMVCNIGGARCTTYGGQMATRVLTAFLISPPIGNGSGVVTDLCEPEKRAQKLGWWTLMTTIGTPLGPFLMGFVTKHLGIQWIFWIFAIINFCQFLLYVAIGDETIYDAANERKPGFFGNTILPGNDPRVLIAACAHAITFCYANIAMIVEMPIAFGQKFHFDAQQIGLQFIAIIIGCVLGEQVSGPVCDWFVKRVGKSRGYSCPADRLWLSYIAFSTIFAGLLTWGFQLQHATTWNVTPCVGAAIASFGNQMQTTILTTFAVESKKERSAEVGVFVNVCRQIYGFIGPFYLPHMFTALGFGGAAGVMVALVGGCAMIPIIAVQFVATKSAKH</sequence>
<dbReference type="GO" id="GO:0022857">
    <property type="term" value="F:transmembrane transporter activity"/>
    <property type="evidence" value="ECO:0007669"/>
    <property type="project" value="InterPro"/>
</dbReference>
<reference evidence="7" key="1">
    <citation type="submission" date="2022-12" db="EMBL/GenBank/DDBJ databases">
        <authorList>
            <person name="Petersen C."/>
        </authorList>
    </citation>
    <scope>NUCLEOTIDE SEQUENCE</scope>
    <source>
        <strain evidence="7">IBT 16125</strain>
    </source>
</reference>
<evidence type="ECO:0000256" key="5">
    <source>
        <dbReference type="SAM" id="Phobius"/>
    </source>
</evidence>
<evidence type="ECO:0000313" key="8">
    <source>
        <dbReference type="Proteomes" id="UP001213681"/>
    </source>
</evidence>
<feature type="transmembrane region" description="Helical" evidence="5">
    <location>
        <begin position="68"/>
        <end position="89"/>
    </location>
</feature>
<feature type="transmembrane region" description="Helical" evidence="5">
    <location>
        <begin position="349"/>
        <end position="367"/>
    </location>
</feature>
<dbReference type="EMBL" id="JAPVEA010000003">
    <property type="protein sequence ID" value="KAJ5456142.1"/>
    <property type="molecule type" value="Genomic_DNA"/>
</dbReference>
<gene>
    <name evidence="7" type="ORF">N7458_003725</name>
</gene>
<dbReference type="SUPFAM" id="SSF103473">
    <property type="entry name" value="MFS general substrate transporter"/>
    <property type="match status" value="1"/>
</dbReference>
<dbReference type="InterPro" id="IPR036259">
    <property type="entry name" value="MFS_trans_sf"/>
</dbReference>
<dbReference type="PANTHER" id="PTHR23502:SF2">
    <property type="entry name" value="TRANSPORTER, PUTATIVE (AFU_ORTHOLOGUE AFUA_2G08910)-RELATED"/>
    <property type="match status" value="1"/>
</dbReference>
<dbReference type="InterPro" id="IPR011701">
    <property type="entry name" value="MFS"/>
</dbReference>
<dbReference type="Gene3D" id="1.20.1250.20">
    <property type="entry name" value="MFS general substrate transporter like domains"/>
    <property type="match status" value="1"/>
</dbReference>
<dbReference type="AlphaFoldDB" id="A0AAD6G5T6"/>
<evidence type="ECO:0000313" key="7">
    <source>
        <dbReference type="EMBL" id="KAJ5456142.1"/>
    </source>
</evidence>
<organism evidence="7 8">
    <name type="scientific">Penicillium daleae</name>
    <dbReference type="NCBI Taxonomy" id="63821"/>
    <lineage>
        <taxon>Eukaryota</taxon>
        <taxon>Fungi</taxon>
        <taxon>Dikarya</taxon>
        <taxon>Ascomycota</taxon>
        <taxon>Pezizomycotina</taxon>
        <taxon>Eurotiomycetes</taxon>
        <taxon>Eurotiomycetidae</taxon>
        <taxon>Eurotiales</taxon>
        <taxon>Aspergillaceae</taxon>
        <taxon>Penicillium</taxon>
    </lineage>
</organism>
<comment type="subcellular location">
    <subcellularLocation>
        <location evidence="1">Membrane</location>
        <topology evidence="1">Multi-pass membrane protein</topology>
    </subcellularLocation>
</comment>
<evidence type="ECO:0000259" key="6">
    <source>
        <dbReference type="PROSITE" id="PS50850"/>
    </source>
</evidence>
<protein>
    <recommendedName>
        <fullName evidence="6">Major facilitator superfamily (MFS) profile domain-containing protein</fullName>
    </recommendedName>
</protein>
<feature type="domain" description="Major facilitator superfamily (MFS) profile" evidence="6">
    <location>
        <begin position="67"/>
        <end position="470"/>
    </location>
</feature>
<feature type="transmembrane region" description="Helical" evidence="5">
    <location>
        <begin position="192"/>
        <end position="213"/>
    </location>
</feature>
<evidence type="ECO:0000256" key="4">
    <source>
        <dbReference type="ARBA" id="ARBA00023136"/>
    </source>
</evidence>